<dbReference type="AlphaFoldDB" id="D4XRS5"/>
<protein>
    <submittedName>
        <fullName evidence="1">Uncharacterized protein</fullName>
    </submittedName>
</protein>
<organism evidence="1 2">
    <name type="scientific">Acinetobacter haemolyticus ATCC 19194</name>
    <dbReference type="NCBI Taxonomy" id="707232"/>
    <lineage>
        <taxon>Bacteria</taxon>
        <taxon>Pseudomonadati</taxon>
        <taxon>Pseudomonadota</taxon>
        <taxon>Gammaproteobacteria</taxon>
        <taxon>Moraxellales</taxon>
        <taxon>Moraxellaceae</taxon>
        <taxon>Acinetobacter</taxon>
    </lineage>
</organism>
<evidence type="ECO:0000313" key="1">
    <source>
        <dbReference type="EMBL" id="EFF82135.1"/>
    </source>
</evidence>
<name>D4XRS5_ACIHA</name>
<sequence>MRYAAKRKQEISVSKSPVENVIPLEQPVKIYTAIELAAMPLSKMNAAIEAQERFYMLEETTHMGGQAIAVRRLMEDGYLLIQVKEKSRTRYKINNEFIPPRIIRQLEKRGLVKLGG</sequence>
<dbReference type="Proteomes" id="UP000003085">
    <property type="component" value="Unassembled WGS sequence"/>
</dbReference>
<evidence type="ECO:0000313" key="2">
    <source>
        <dbReference type="Proteomes" id="UP000003085"/>
    </source>
</evidence>
<dbReference type="RefSeq" id="WP_004639734.1">
    <property type="nucleotide sequence ID" value="NZ_GG770435.1"/>
</dbReference>
<proteinExistence type="predicted"/>
<accession>D4XRS5</accession>
<dbReference type="HOGENOM" id="CLU_2044581_0_0_6"/>
<dbReference type="EMBL" id="ADMT01000188">
    <property type="protein sequence ID" value="EFF82135.1"/>
    <property type="molecule type" value="Genomic_DNA"/>
</dbReference>
<gene>
    <name evidence="1" type="ORF">HMP0015_2417</name>
</gene>
<reference evidence="2" key="1">
    <citation type="submission" date="2010-03" db="EMBL/GenBank/DDBJ databases">
        <title>Complete sequence of Mobiluncus curtisii ATCC 43063.</title>
        <authorList>
            <person name="Muzny D."/>
            <person name="Qin X."/>
            <person name="Deng J."/>
            <person name="Jiang H."/>
            <person name="Liu Y."/>
            <person name="Qu J."/>
            <person name="Song X.-Z."/>
            <person name="Zhang L."/>
            <person name="Thornton R."/>
            <person name="Coyle M."/>
            <person name="Francisco L."/>
            <person name="Jackson L."/>
            <person name="Javaid M."/>
            <person name="Korchina V."/>
            <person name="Kovar C."/>
            <person name="Mata R."/>
            <person name="Mathew T."/>
            <person name="Ngo R."/>
            <person name="Nguyen L."/>
            <person name="Nguyen N."/>
            <person name="Okwuonu G."/>
            <person name="Ongeri F."/>
            <person name="Pham C."/>
            <person name="Simmons D."/>
            <person name="Wilczek-Boney K."/>
            <person name="Hale W."/>
            <person name="Jakkamsetti A."/>
            <person name="Pham P."/>
            <person name="Ruth R."/>
            <person name="San Lucas F."/>
            <person name="Warren J."/>
            <person name="Zhang J."/>
            <person name="Zhao Z."/>
            <person name="Zhou C."/>
            <person name="Zhu D."/>
            <person name="Lee S."/>
            <person name="Bess C."/>
            <person name="Blankenburg K."/>
            <person name="Forbes L."/>
            <person name="Fu Q."/>
            <person name="Gubbala S."/>
            <person name="Hirani K."/>
            <person name="Jayaseelan J.C."/>
            <person name="Lara F."/>
            <person name="Munidasa M."/>
            <person name="Palculict T."/>
            <person name="Patil S."/>
            <person name="Pu L.-L."/>
            <person name="Saada N."/>
            <person name="Tang L."/>
            <person name="Weissenberger G."/>
            <person name="Zhu Y."/>
            <person name="Hemphill L."/>
            <person name="Shang Y."/>
            <person name="Youmans B."/>
            <person name="Ayvaz T."/>
            <person name="Ross M."/>
            <person name="Santibanez J."/>
            <person name="Aqrawi P."/>
            <person name="Gross S."/>
            <person name="Joshi V."/>
            <person name="Fowler G."/>
            <person name="Nazareth L."/>
            <person name="Reid J."/>
            <person name="Worley K."/>
            <person name="Petrosino J."/>
            <person name="Highlander S."/>
            <person name="Gibbs R."/>
            <person name="Gibbs R."/>
        </authorList>
    </citation>
    <scope>NUCLEOTIDE SEQUENCE [LARGE SCALE GENOMIC DNA]</scope>
    <source>
        <strain evidence="2">ATCC 19194</strain>
    </source>
</reference>
<comment type="caution">
    <text evidence="1">The sequence shown here is derived from an EMBL/GenBank/DDBJ whole genome shotgun (WGS) entry which is preliminary data.</text>
</comment>